<accession>A0A848GC21</accession>
<proteinExistence type="predicted"/>
<name>A0A848GC21_9RHOO</name>
<keyword evidence="2" id="KW-1185">Reference proteome</keyword>
<reference evidence="1 2" key="1">
    <citation type="submission" date="2020-04" db="EMBL/GenBank/DDBJ databases">
        <title>Zoogloea sp. G-4-1-14 isolated from soil.</title>
        <authorList>
            <person name="Dahal R.H."/>
        </authorList>
    </citation>
    <scope>NUCLEOTIDE SEQUENCE [LARGE SCALE GENOMIC DNA]</scope>
    <source>
        <strain evidence="1 2">G-4-1-14</strain>
    </source>
</reference>
<gene>
    <name evidence="1" type="ORF">HHL15_23270</name>
</gene>
<organism evidence="1 2">
    <name type="scientific">Zoogloea dura</name>
    <dbReference type="NCBI Taxonomy" id="2728840"/>
    <lineage>
        <taxon>Bacteria</taxon>
        <taxon>Pseudomonadati</taxon>
        <taxon>Pseudomonadota</taxon>
        <taxon>Betaproteobacteria</taxon>
        <taxon>Rhodocyclales</taxon>
        <taxon>Zoogloeaceae</taxon>
        <taxon>Zoogloea</taxon>
    </lineage>
</organism>
<sequence length="125" mass="13538">MTNVSENTQVSVKQTQKDVESYLAFSALLDYRSHNPDHSREAADLAYKTLRDAELLAITSQAAASAAADALIKARRDLHNVILGIKNEARALYGPSSDQVAALGLKKKSEQVKRTRARKGEGSGV</sequence>
<comment type="caution">
    <text evidence="1">The sequence shown here is derived from an EMBL/GenBank/DDBJ whole genome shotgun (WGS) entry which is preliminary data.</text>
</comment>
<dbReference type="RefSeq" id="WP_169148203.1">
    <property type="nucleotide sequence ID" value="NZ_JABBGA010000032.1"/>
</dbReference>
<dbReference type="Proteomes" id="UP000580043">
    <property type="component" value="Unassembled WGS sequence"/>
</dbReference>
<dbReference type="AlphaFoldDB" id="A0A848GC21"/>
<evidence type="ECO:0000313" key="1">
    <source>
        <dbReference type="EMBL" id="NML28682.1"/>
    </source>
</evidence>
<dbReference type="EMBL" id="JABBGA010000032">
    <property type="protein sequence ID" value="NML28682.1"/>
    <property type="molecule type" value="Genomic_DNA"/>
</dbReference>
<evidence type="ECO:0000313" key="2">
    <source>
        <dbReference type="Proteomes" id="UP000580043"/>
    </source>
</evidence>
<protein>
    <submittedName>
        <fullName evidence="1">Uncharacterized protein</fullName>
    </submittedName>
</protein>